<dbReference type="OrthoDB" id="305630at2759"/>
<dbReference type="KEGG" id="ptm:GSPATT00031299001"/>
<reference evidence="1 2" key="1">
    <citation type="journal article" date="2006" name="Nature">
        <title>Global trends of whole-genome duplications revealed by the ciliate Paramecium tetraurelia.</title>
        <authorList>
            <consortium name="Genoscope"/>
            <person name="Aury J.-M."/>
            <person name="Jaillon O."/>
            <person name="Duret L."/>
            <person name="Noel B."/>
            <person name="Jubin C."/>
            <person name="Porcel B.M."/>
            <person name="Segurens B."/>
            <person name="Daubin V."/>
            <person name="Anthouard V."/>
            <person name="Aiach N."/>
            <person name="Arnaiz O."/>
            <person name="Billaut A."/>
            <person name="Beisson J."/>
            <person name="Blanc I."/>
            <person name="Bouhouche K."/>
            <person name="Camara F."/>
            <person name="Duharcourt S."/>
            <person name="Guigo R."/>
            <person name="Gogendeau D."/>
            <person name="Katinka M."/>
            <person name="Keller A.-M."/>
            <person name="Kissmehl R."/>
            <person name="Klotz C."/>
            <person name="Koll F."/>
            <person name="Le Moue A."/>
            <person name="Lepere C."/>
            <person name="Malinsky S."/>
            <person name="Nowacki M."/>
            <person name="Nowak J.K."/>
            <person name="Plattner H."/>
            <person name="Poulain J."/>
            <person name="Ruiz F."/>
            <person name="Serrano V."/>
            <person name="Zagulski M."/>
            <person name="Dessen P."/>
            <person name="Betermier M."/>
            <person name="Weissenbach J."/>
            <person name="Scarpelli C."/>
            <person name="Schachter V."/>
            <person name="Sperling L."/>
            <person name="Meyer E."/>
            <person name="Cohen J."/>
            <person name="Wincker P."/>
        </authorList>
    </citation>
    <scope>NUCLEOTIDE SEQUENCE [LARGE SCALE GENOMIC DNA]</scope>
    <source>
        <strain evidence="1 2">Stock d4-2</strain>
    </source>
</reference>
<accession>A0BRA1</accession>
<dbReference type="Proteomes" id="UP000000600">
    <property type="component" value="Unassembled WGS sequence"/>
</dbReference>
<evidence type="ECO:0000313" key="2">
    <source>
        <dbReference type="Proteomes" id="UP000000600"/>
    </source>
</evidence>
<proteinExistence type="predicted"/>
<dbReference type="RefSeq" id="XP_001428466.1">
    <property type="nucleotide sequence ID" value="XM_001428429.2"/>
</dbReference>
<sequence length="495" mass="59429">MTMNGTCLDVQYYYDGLQGEKLEIPYRNKLNKLDEGFEEAFELISPIQELKNIDASMLKKVFFNLIEIFYWSANFGLFFDPLQSCLLYYKEEEQFVLLPTFTLMTRHLFQSKASSLLEKFIEFRFKLYQNATFNFLYRFYLKFLNPIKNTDEDFSFFEEYFIKEPEIQDLEPQFPNNQQYRGADYLYKDQRFQKKLARTRFKQTMLLYQLQNNEELKMLFKEFSRKDDELITQQKDAQNLLQLQFINMTQFFSKLPKEINSNSYEIFGKFMNSMYEHLKSKNTDENKIDMAPYSKVASNQHRIEIFSKPETKDQFQFNWSSSINRINRQIVDQRTQQMIQEDLKIPYTMTFKESSASNQANSQYDSVIIMKTSISEIQFSIDTADDIIYLANMLIREPTPMNIYIDQSRKLTISTTIQTACPMGIFKICIRIFDMFQIYFHMILEFYHQIILIGKPVNEKKYQAFVNEIQHYILDYEIDFDELMKKVDPIQVNKQ</sequence>
<dbReference type="InParanoid" id="A0BRA1"/>
<dbReference type="HOGENOM" id="CLU_499200_0_0_1"/>
<dbReference type="GeneID" id="5014250"/>
<name>A0BRA1_PARTE</name>
<evidence type="ECO:0000313" key="1">
    <source>
        <dbReference type="EMBL" id="CAK61068.1"/>
    </source>
</evidence>
<dbReference type="OMA" id="IFYWSAN"/>
<protein>
    <submittedName>
        <fullName evidence="1">Uncharacterized protein</fullName>
    </submittedName>
</protein>
<keyword evidence="2" id="KW-1185">Reference proteome</keyword>
<dbReference type="EMBL" id="CT868011">
    <property type="protein sequence ID" value="CAK61068.1"/>
    <property type="molecule type" value="Genomic_DNA"/>
</dbReference>
<dbReference type="AlphaFoldDB" id="A0BRA1"/>
<gene>
    <name evidence="1" type="ORF">GSPATT00031299001</name>
</gene>
<organism evidence="1 2">
    <name type="scientific">Paramecium tetraurelia</name>
    <dbReference type="NCBI Taxonomy" id="5888"/>
    <lineage>
        <taxon>Eukaryota</taxon>
        <taxon>Sar</taxon>
        <taxon>Alveolata</taxon>
        <taxon>Ciliophora</taxon>
        <taxon>Intramacronucleata</taxon>
        <taxon>Oligohymenophorea</taxon>
        <taxon>Peniculida</taxon>
        <taxon>Parameciidae</taxon>
        <taxon>Paramecium</taxon>
    </lineage>
</organism>